<protein>
    <submittedName>
        <fullName evidence="1">Uncharacterized protein</fullName>
    </submittedName>
</protein>
<evidence type="ECO:0000313" key="2">
    <source>
        <dbReference type="Proteomes" id="UP001153076"/>
    </source>
</evidence>
<name>A0A9Q1QDK2_9CARY</name>
<keyword evidence="2" id="KW-1185">Reference proteome</keyword>
<dbReference type="AlphaFoldDB" id="A0A9Q1QDK2"/>
<proteinExistence type="predicted"/>
<comment type="caution">
    <text evidence="1">The sequence shown here is derived from an EMBL/GenBank/DDBJ whole genome shotgun (WGS) entry which is preliminary data.</text>
</comment>
<gene>
    <name evidence="1" type="ORF">Cgig2_003626</name>
</gene>
<evidence type="ECO:0000313" key="1">
    <source>
        <dbReference type="EMBL" id="KAJ8438237.1"/>
    </source>
</evidence>
<reference evidence="1" key="1">
    <citation type="submission" date="2022-04" db="EMBL/GenBank/DDBJ databases">
        <title>Carnegiea gigantea Genome sequencing and assembly v2.</title>
        <authorList>
            <person name="Copetti D."/>
            <person name="Sanderson M.J."/>
            <person name="Burquez A."/>
            <person name="Wojciechowski M.F."/>
        </authorList>
    </citation>
    <scope>NUCLEOTIDE SEQUENCE</scope>
    <source>
        <strain evidence="1">SGP5-SGP5p</strain>
        <tissue evidence="1">Aerial part</tissue>
    </source>
</reference>
<dbReference type="EMBL" id="JAKOGI010000263">
    <property type="protein sequence ID" value="KAJ8438237.1"/>
    <property type="molecule type" value="Genomic_DNA"/>
</dbReference>
<accession>A0A9Q1QDK2</accession>
<dbReference type="Proteomes" id="UP001153076">
    <property type="component" value="Unassembled WGS sequence"/>
</dbReference>
<sequence>MDLAQAHADLQRRDTGVKFYLVEHEFSQSLSALKSMIDIYKLNIIEICWLSSNIEEIIGIVETAANIKELVDVDHVTALSEQDLTCSSKIAHIEGQLNNLSNEVSKVQVKDLIEVESKLKSSLDLKKRETKQDLEKEKDHLKILIGSVISLNNI</sequence>
<organism evidence="1 2">
    <name type="scientific">Carnegiea gigantea</name>
    <dbReference type="NCBI Taxonomy" id="171969"/>
    <lineage>
        <taxon>Eukaryota</taxon>
        <taxon>Viridiplantae</taxon>
        <taxon>Streptophyta</taxon>
        <taxon>Embryophyta</taxon>
        <taxon>Tracheophyta</taxon>
        <taxon>Spermatophyta</taxon>
        <taxon>Magnoliopsida</taxon>
        <taxon>eudicotyledons</taxon>
        <taxon>Gunneridae</taxon>
        <taxon>Pentapetalae</taxon>
        <taxon>Caryophyllales</taxon>
        <taxon>Cactineae</taxon>
        <taxon>Cactaceae</taxon>
        <taxon>Cactoideae</taxon>
        <taxon>Echinocereeae</taxon>
        <taxon>Carnegiea</taxon>
    </lineage>
</organism>